<feature type="domain" description="Ig-like" evidence="20">
    <location>
        <begin position="559"/>
        <end position="635"/>
    </location>
</feature>
<dbReference type="InterPro" id="IPR003599">
    <property type="entry name" value="Ig_sub"/>
</dbReference>
<comment type="subcellular location">
    <subcellularLocation>
        <location evidence="1">Cell membrane</location>
    </subcellularLocation>
    <subcellularLocation>
        <location evidence="2">Cytoplasm</location>
        <location evidence="2">Myofibril</location>
    </subcellularLocation>
</comment>
<feature type="compositionally biased region" description="Low complexity" evidence="18">
    <location>
        <begin position="1019"/>
        <end position="1029"/>
    </location>
</feature>
<dbReference type="SMART" id="SM00060">
    <property type="entry name" value="FN3"/>
    <property type="match status" value="2"/>
</dbReference>
<evidence type="ECO:0000256" key="6">
    <source>
        <dbReference type="ARBA" id="ARBA00022490"/>
    </source>
</evidence>
<evidence type="ECO:0000256" key="7">
    <source>
        <dbReference type="ARBA" id="ARBA00022729"/>
    </source>
</evidence>
<feature type="region of interest" description="Disordered" evidence="18">
    <location>
        <begin position="132"/>
        <end position="151"/>
    </location>
</feature>
<feature type="domain" description="Fibronectin type-III" evidence="21">
    <location>
        <begin position="3962"/>
        <end position="4062"/>
    </location>
</feature>
<dbReference type="GO" id="GO:0040017">
    <property type="term" value="P:positive regulation of locomotion"/>
    <property type="evidence" value="ECO:0007669"/>
    <property type="project" value="UniProtKB-ARBA"/>
</dbReference>
<dbReference type="SMART" id="SM00406">
    <property type="entry name" value="IGv"/>
    <property type="match status" value="4"/>
</dbReference>
<dbReference type="FunFam" id="2.60.40.10:FF:000612">
    <property type="entry name" value="palladin isoform X1"/>
    <property type="match status" value="1"/>
</dbReference>
<dbReference type="OrthoDB" id="6070751at2759"/>
<evidence type="ECO:0000256" key="9">
    <source>
        <dbReference type="ARBA" id="ARBA00022741"/>
    </source>
</evidence>
<dbReference type="FunFam" id="2.60.40.10:FF:001166">
    <property type="entry name" value="Uncharacterized protein, isoform D"/>
    <property type="match status" value="1"/>
</dbReference>
<keyword evidence="16" id="KW-0393">Immunoglobulin domain</keyword>
<dbReference type="InterPro" id="IPR003961">
    <property type="entry name" value="FN3_dom"/>
</dbReference>
<dbReference type="SMART" id="SM00408">
    <property type="entry name" value="IGc2"/>
    <property type="match status" value="16"/>
</dbReference>
<feature type="region of interest" description="Disordered" evidence="18">
    <location>
        <begin position="22"/>
        <end position="41"/>
    </location>
</feature>
<proteinExistence type="inferred from homology"/>
<feature type="domain" description="Ig-like" evidence="20">
    <location>
        <begin position="650"/>
        <end position="728"/>
    </location>
</feature>
<keyword evidence="14" id="KW-0514">Muscle protein</keyword>
<feature type="compositionally biased region" description="Basic and acidic residues" evidence="18">
    <location>
        <begin position="5022"/>
        <end position="5037"/>
    </location>
</feature>
<keyword evidence="9 17" id="KW-0547">Nucleotide-binding</keyword>
<dbReference type="FunFam" id="2.60.40.10:FF:001307">
    <property type="entry name" value="Stretchin-Mlck, isoform V"/>
    <property type="match status" value="2"/>
</dbReference>
<dbReference type="InterPro" id="IPR036116">
    <property type="entry name" value="FN3_sf"/>
</dbReference>
<feature type="compositionally biased region" description="Low complexity" evidence="18">
    <location>
        <begin position="4627"/>
        <end position="4649"/>
    </location>
</feature>
<feature type="compositionally biased region" description="Basic and acidic residues" evidence="18">
    <location>
        <begin position="2254"/>
        <end position="2268"/>
    </location>
</feature>
<dbReference type="FunFam" id="2.60.40.10:FF:000080">
    <property type="entry name" value="Myosin light chain kinase, smooth muscle"/>
    <property type="match status" value="1"/>
</dbReference>
<dbReference type="SUPFAM" id="SSF49265">
    <property type="entry name" value="Fibronectin type III"/>
    <property type="match status" value="2"/>
</dbReference>
<keyword evidence="23" id="KW-1185">Reference proteome</keyword>
<comment type="caution">
    <text evidence="22">The sequence shown here is derived from an EMBL/GenBank/DDBJ whole genome shotgun (WGS) entry which is preliminary data.</text>
</comment>
<name>A0A8S1DMR1_9INSE</name>
<evidence type="ECO:0000256" key="5">
    <source>
        <dbReference type="ARBA" id="ARBA00022475"/>
    </source>
</evidence>
<sequence>MLPVIAGVGAAHLAFNYWTSSPSPGPTESGGAASGAASGEEAPPQLLVEAAVCRVCEGDTATLAVRLSGGRPTELCWSRGSEDLASDDRYQLAENNNLVQLAVQRARTDDTGFYSLLAKNAAGQASATLELKVDSPTSAKRRRGDGDGPPPQFLRSLNDLAVKVGTRTRLLVEVRGASKVTWFHEEVDAGDGGGRYVPLIEGNFCCLDVSPVFSDDGGLWTCRAFAESGAYSECSAYVNVLIPKAYKPPEFLEELQALLTEQGTVSLECKVVGVPTPVLRWFKDGHEIKAGDVFALTASPDDPTSLGTYTCEATNCMGKNYSSSRVHVLGASKSSSASTESIYLGGTPPVFTEELRTEKTKLGDPVTLSCRVRVPPWPKEVVWYNSYGRVASSQVSNEKYRALEDGLGRFSLQVAASELADQGEWKCVVTSPDGSKAMSCATLTVIVPKNYRKPRFLDPLKAILTEEGLVSFECKVVGFPTPQLRWFKDGQELRPGDVYQLSGTNSLGSYSCIAVNCMGEASSGAELTVEDIQSQLSDDEKKQLLAANQPPRFIRGLKSCEARILEPYRLSIQVTVTPEPKVAWYRDDELVENGGRYKANKDNAATYSLSVDKLEIVDQAEWKCIATNDFGQSVTSCFLKLTIPRHFKKPRFLENLRAILSDEGAVNLECKVIGVPQPILKWYKDGVELKPGDIHRIISGQDGTCCLGTYTCEANNCMGTVSSSASLLGFDEKMKQEKAADASKQISQNVPQLATTGTPAASGHKITRDPSLSTIQEERTSQMIDHNANDRSAANTLADEDRGEVSFSFDGREVSVSLYETPDLTEEEALQIVEMYADELSEHVSEHNIVELPSLRFVKETSTSGKIVMEAVVIDVTDENFESALAAHAAVEDDKTEDDFDNLSITDEIPEGILPQDKFTTEFLDRAFTQPSEEPPKAPPRQRRSATSTPRPDSQNEQVKSSEDSFYSVAQKQPKSQSDDSAGKSESFATAKDSESSGRKKARAKKDEPAFQVAAIEVSKSAESSLAEDLSAKDGKPAKAKKSRSRSSSLDKTKKRRSKKSKSPGSIGSQSSDKDDEKKKQEMAKIDSTLNLLEKSKKLQEGLATIELQTALDFSAQKQMPAQFANTAQKLQCEIAAIERDIEKSGSPAPENLHKLAQTAHRFNTDLAEAPKPTGLLAKTFDVIVETTKEFCQDVAQAIQDVVIEPVLTVQGVEQTSTFEDLQRGLQEVARQLSPEAPESEHLLRKPPQLVKQLSGEKPLLVLAESTRNIKKAVMEKQSSLESEHSIDMEQDNRIEALSQCNKTFEHALELIEKHSNYELESSADKPAVVVAVAQCSRELHKAIQLIEEQAALEISVTNEASEMQTLLSSARELQEALLQVEMDMQIQHEIEYGDDRFESVMSEIKSMSVTDVNQTLAQHVVDADVHVPIFSSENVEVEHAKPVEPVQGTVLREDVKQSAAVVGQVETFDAGQSLSTSYRADETLAGQVDVSVHKAAATVGAQEALVAAQPAQESAVVAQARASETLESCLPTTLQEAETVFEERDRSISEIQATTATPLVETCLEAGVKESAVFLESGVTSLAPAKPARVARAEESLEPCLEAGVQQAATALEERDASISAAAVPERAEAVELMEACLQSVQQSHETTFEERRDVPIAPAPQRAAAVESMEACLQTVQQSHEIALEERDVSISSDRGVAAVTATQSIESCLQIGLQGTEVALEDRDVSIASDVSGQRAVQSIEPCLETGVEHGELVLEERDASIKSELAPVASKAKQSIEECLVTGTQSVATVLEEKDASIASNVPVQAEKASRAVEESFATGVQTVVHEEKEASLSTRSAATSLETLAKSVEEFHRGVATIQQQVIMEANMIAMTENTSMDQLQSLARSANIFHDHLLQVEEQIVMESQSSKPDEIISAALAEAKLAFASGIALIEQQIVMEGCDKTVSEENRLDTLAQSAREFQRGLLLIEKQVVMESHADLEERANRTSLATNLQEMQKGLAFIEQNLVLCDSQDPTTMTSEAFTTAAESYEMKELEYDVQVQEAHDEDSSLADVVSMDDRSKFSLAKEQLVKDDDSVASILQQQTENVFSALEEELSDTKMKQEAASPSPPQSPSSSRRELDKSTEELVPSESFKEYKEMLYRERMTEGSNVNLQRLLDMYPEDIALKIAREKEEADEAAKRARELALEKLIEKREQKEVEMMKARSNESLARSSEDVRGSRSSLRSPTEDNESQRSRSVRSSQTAAAERQKESHEDQSKNVDDVSNTKNVVDRKEESSSEKMIEKPCTDESRVSEDELARKTEPQTEDEKKAEQKTKEETKTKSRLEKETKLKAEKEAEDKAKEEAEKKVEEFKNLKEEAELKAKKEAEKQAKEEKERMEEEKKAKEVAELKARKESEKKVKEEKERLEQEKKEKKEAELKAEKKAKEERERLEKEKREKEEADNKAKKEAEKKAKEEAEKKAKEEKEQKAKLEKEQKEKEEAEQKAKKAAEKKAKEEAERKAKEEKELKAKEEKEKKAKEEAELKAKKEAEKKAKEEAEKKAKEEEKAKKEAEKKAKEEKARLEKEKKEREEAELKAKKEAEKKAKQEAELKAKQEKEKEEAEQKAKKEAEKRAKEEAALKAKEEKERKEKEEKERKEREEAEKKAKEKAEAEEQKRLEAERKAKIEEAEKAREAAEKLERERKEQEEKKRLEEIEKEKETELKKLEEQKRLREEAEKRAIEDNERKKAEKKAREEKIRKEKEEAERKAQEEKAQKEKEQAELKAKQEEAERAKQTALEEKEKKEKEEKERKEREEAERKAEEKKLEEAERKKKEKAETEKREREEKELKAKREKEEAEQKTKEEAERREKEAAELKAEKEKEEAEKKACEEKQKKEKEAAELKAAKDKEEAEKRAKKEKEEAEKKAKEEAERKAKEQKEKEQAEKKAQEAKAKKEKEEAERKEKEAAELKAKQEREKKEREEVERKAKEEADRKANEEAKKKAEAEKEAKLKKEKEEAEKEAKAEAEKKAKEEAEKKAIEEKEKKEAAEKQAKLKKEKEESEKKAKEEAEKKAKEETERIAVEEKEKKEAAEKEAKLKTEKEEAEKKAKVESEKKAKEEAEKKAIEEAEKQAKLEAEKKAKEEAEKQAKAEKERKEKEAAEQKAKEEAEKKAKEEAEKKAKEEAERKAKEEAEKLAKLEMEKKEAEKKAKEEQLKKEKEAAELKAKQEKEAAEEKARKEKEEAEQKAKQEAEAKAKKEREQKQQREKDEAERKAKEEKEKKLKMEQEAKEKEEKEKEERLKKEEEEKKKLEQEAKQKEDKEEGLKKEEEEKKKLEQEAKEKAENEKKLKKEEAAKQRAKKKAARKAADSPGVMLRGADQTTSRSVEVEVPLVSDTEAAAVELQKNKDELKEKLTEQRRRRMNSEEPSSEAEAPSQRQFERRRSRDYTAGVENGGADLPTRARRRSRTPSVEVDAGEPLNGAVEEQSWQSRTRRRSRDENSLADAPDLPPDFARKPKKDTRKMPHFCSRLTDRTTQVGSKVKLTCSVLGTPDPTIQWFYEDKPITPKTSTNYRITNMDGLVTLEIKSATLEDAGLYTCIAKNEVGEEKSAAQVKIFEGYDPQPSVPTFTRSIKDVYHSSSDELVLECRLRCPVQPEVSWHKNNMPLPNSDRFYSEVIPDPLGGGALSCRLVVGNPQVADSGHYVCKAETSSHIESTFSDIVFKGRDKPVRKSNQSSLCLSEDSLPFECKPFIMSGLDDYEVALGGTFALQVEVKGKPRPQVTWLHEQQEVPPSPKIKTFEERGIFVLKIMNASPAEAGLYTCRAVNALGISDTSSQVRVVARPGRNDHPALFVERPENTLSVAVGEDITVSFRVSGDPKPQIVWMKGTREITKHQRVMKETVNDYVRLTLSRALASDAGTYCIMARNIYGVDRSFVTVRIRQRARSLTPDITPTEATLLFRDIRDAKEVRALKDVPGPVGSVPEVTESGRNWITLTWKKPLPRDLGRAPVTAYRVDAWLVGGGATWQELGVSPINSFDAFNLKSGSEYKFRVTPRNRYGWGEPVVTNTTFMVGKRVDLPEFTHILPGQQKVLVGSDVRLECHVKGEPEPSVQWYKDGAPLDADFFGPRLRITFDGVRCVLHLKTVEDADTGRYMCEASNKAGRVSTFARMLVVTDVKILEADLKLRQGLLDDAPVTDSAPHFTMRLRDRRVQMTYPVRLTCQVIGYPLPEITWYKNTEPITIGERFNVSTSEAFHTLEIQHTLEEDSGVYSATARNAHGSISCRCRLVVDKGIRAYIAPVFIFGLEHKEVKLGGDVRLCAQVEAYPTVGITWHRDGIRLRPSRRMEMSLDHDGNVELRVANLGSRDAGVYTCTAVNEVGRAESSARVLVVAPSDFRETPSISIPDLYSKEPKFVTKPRSTSAVEGDTVIIHCEVIGDPKPEVVWLRDFLRPEIYKDAPHFRRVGDGPEYCLEIPCAKLDFTGAYSVIAKNCHGEAKAVISLQITAKGMEELSRDHHRPVTHSKVQTLPSITRSLRDRRCCDGDTVTFECGLAPTPEQPDVRWEKDGKPLVIEGDLVAEQDSAFARLTILQVYPEDEGEYTCVVRSELGKVTTSACLIVDVPEEKEALLSGQLSRPPGLLSTESTPRSTPRTTPSRSKSPSMPRRSRARSALDQDTAGANAVNKRHRLKAAPPKFYAIPHNKVVEEGATVRFQCAIAGHPTPWVTWDKDGLILTPSRRLTIKEKDDLRIVEISEVSVEDAGLYRVTLENDVGRVEASARLDVIGPVGSRRSVRAWSASPRTSPSFHRRMAQTTSARYGGRVTLACQLDGSPSPSPSWYKDGEQLVASERLRASFDGQTAQLTLDGVRVSDAGQYSCEARSEMGSIVCCGRLEVTDVPDSFPPPKFEPGLVDTNAVEGQPTQLTVRLAGPLPPDLEVKWLRQGRPLPNCEDFRYVDLGKGRFALHLADPFVEDSGLYTLEAEGLFGVVASSARLSVAPGGCSRSGCEAEDEKSNQVPECIRAVEQSAAVLANGSAARKELTNGKHKERDESPARVTQGPRDATALRGDSVTLRALYSGQPEPTVRWLRAGREIRQESGRVAITTKHGETTLTLMNITADDSGKYVVAAHNPLGSHCHFASLAVEGAPDAPSGRPTVTVTGASSAVLAWASSPYDGGRKVISYRVELRTTGGEWNVVAEDCNALSYTLRDLIPGQQYSVRVSAMNIHGFSHPGHESNPFTPAELVPRKMSTVEDEEEISDDDALTLEGRVEVVRCEHSFSSRYHTHEELGKGRFGTVFKCTKVATGQKRAAKIVRCIKAKDREQVYEEIDIMNSLRHPKLLQLEAAFETARDIILVTEYVTGGELFERVVADDFTLTERDCILFMRQICEGVLYMHSQNIVHLDLKPENIMCRTRTSHHIKLIDFGLAKRLEGDEPVRVLFGTPEFVPPEVISYEPISVASDMWSVGVICYVL</sequence>
<evidence type="ECO:0000256" key="8">
    <source>
        <dbReference type="ARBA" id="ARBA00022737"/>
    </source>
</evidence>
<keyword evidence="13" id="KW-1015">Disulfide bond</keyword>
<accession>A0A8S1DMR1</accession>
<dbReference type="InterPro" id="IPR007110">
    <property type="entry name" value="Ig-like_dom"/>
</dbReference>
<feature type="compositionally biased region" description="Polar residues" evidence="18">
    <location>
        <begin position="945"/>
        <end position="976"/>
    </location>
</feature>
<feature type="compositionally biased region" description="Basic and acidic residues" evidence="18">
    <location>
        <begin position="2276"/>
        <end position="3343"/>
    </location>
</feature>
<dbReference type="SUPFAM" id="SSF48726">
    <property type="entry name" value="Immunoglobulin"/>
    <property type="match status" value="20"/>
</dbReference>
<dbReference type="InterPro" id="IPR017441">
    <property type="entry name" value="Protein_kinase_ATP_BS"/>
</dbReference>
<dbReference type="EMBL" id="CADEPI010000268">
    <property type="protein sequence ID" value="CAB3382376.1"/>
    <property type="molecule type" value="Genomic_DNA"/>
</dbReference>
<dbReference type="FunFam" id="2.60.40.10:FF:000107">
    <property type="entry name" value="Myosin, light chain kinase a"/>
    <property type="match status" value="1"/>
</dbReference>
<dbReference type="FunFam" id="2.60.40.10:FF:001053">
    <property type="entry name" value="Uncharacterized protein, isoform D"/>
    <property type="match status" value="1"/>
</dbReference>
<keyword evidence="15" id="KW-0325">Glycoprotein</keyword>
<dbReference type="CDD" id="cd00063">
    <property type="entry name" value="FN3"/>
    <property type="match status" value="2"/>
</dbReference>
<dbReference type="PROSITE" id="PS50835">
    <property type="entry name" value="IG_LIKE"/>
    <property type="match status" value="19"/>
</dbReference>
<keyword evidence="6" id="KW-0963">Cytoplasm</keyword>
<evidence type="ECO:0000256" key="1">
    <source>
        <dbReference type="ARBA" id="ARBA00004236"/>
    </source>
</evidence>
<dbReference type="InterPro" id="IPR013098">
    <property type="entry name" value="Ig_I-set"/>
</dbReference>
<keyword evidence="8" id="KW-0677">Repeat</keyword>
<dbReference type="CDD" id="cd00096">
    <property type="entry name" value="Ig"/>
    <property type="match status" value="5"/>
</dbReference>
<dbReference type="FunFam" id="2.60.40.10:FF:000022">
    <property type="entry name" value="Cardiac titin"/>
    <property type="match status" value="1"/>
</dbReference>
<evidence type="ECO:0000256" key="16">
    <source>
        <dbReference type="ARBA" id="ARBA00023319"/>
    </source>
</evidence>
<feature type="domain" description="Ig-like" evidence="20">
    <location>
        <begin position="249"/>
        <end position="327"/>
    </location>
</feature>
<evidence type="ECO:0000313" key="22">
    <source>
        <dbReference type="EMBL" id="CAB3382376.1"/>
    </source>
</evidence>
<dbReference type="FunFam" id="2.60.40.10:FF:000069">
    <property type="entry name" value="Alpha-protein kinase 3"/>
    <property type="match status" value="1"/>
</dbReference>
<dbReference type="GO" id="GO:0005524">
    <property type="term" value="F:ATP binding"/>
    <property type="evidence" value="ECO:0007669"/>
    <property type="project" value="UniProtKB-UniRule"/>
</dbReference>
<dbReference type="InterPro" id="IPR003598">
    <property type="entry name" value="Ig_sub2"/>
</dbReference>
<feature type="region of interest" description="Disordered" evidence="18">
    <location>
        <begin position="928"/>
        <end position="1082"/>
    </location>
</feature>
<evidence type="ECO:0000256" key="12">
    <source>
        <dbReference type="ARBA" id="ARBA00023136"/>
    </source>
</evidence>
<dbReference type="GO" id="GO:0009653">
    <property type="term" value="P:anatomical structure morphogenesis"/>
    <property type="evidence" value="ECO:0007669"/>
    <property type="project" value="UniProtKB-ARBA"/>
</dbReference>
<feature type="region of interest" description="Disordered" evidence="18">
    <location>
        <begin position="2204"/>
        <end position="3509"/>
    </location>
</feature>
<dbReference type="SUPFAM" id="SSF56112">
    <property type="entry name" value="Protein kinase-like (PK-like)"/>
    <property type="match status" value="1"/>
</dbReference>
<feature type="domain" description="Ig-like" evidence="20">
    <location>
        <begin position="4066"/>
        <end position="4152"/>
    </location>
</feature>
<evidence type="ECO:0000259" key="21">
    <source>
        <dbReference type="PROSITE" id="PS50853"/>
    </source>
</evidence>
<dbReference type="PANTHER" id="PTHR47633">
    <property type="entry name" value="IMMUNOGLOBULIN"/>
    <property type="match status" value="1"/>
</dbReference>
<dbReference type="Gene3D" id="1.10.510.10">
    <property type="entry name" value="Transferase(Phosphotransferase) domain 1"/>
    <property type="match status" value="1"/>
</dbReference>
<feature type="compositionally biased region" description="Basic and acidic residues" evidence="18">
    <location>
        <begin position="2122"/>
        <end position="2131"/>
    </location>
</feature>
<feature type="domain" description="Ig-like" evidence="20">
    <location>
        <begin position="348"/>
        <end position="444"/>
    </location>
</feature>
<dbReference type="GO" id="GO:0007155">
    <property type="term" value="P:cell adhesion"/>
    <property type="evidence" value="ECO:0007669"/>
    <property type="project" value="UniProtKB-KW"/>
</dbReference>
<evidence type="ECO:0000256" key="10">
    <source>
        <dbReference type="ARBA" id="ARBA00022840"/>
    </source>
</evidence>
<feature type="domain" description="Ig-like" evidence="20">
    <location>
        <begin position="4286"/>
        <end position="4375"/>
    </location>
</feature>
<dbReference type="Gene3D" id="2.60.40.10">
    <property type="entry name" value="Immunoglobulins"/>
    <property type="match status" value="22"/>
</dbReference>
<evidence type="ECO:0000256" key="3">
    <source>
        <dbReference type="ARBA" id="ARBA00006692"/>
    </source>
</evidence>
<evidence type="ECO:0000256" key="13">
    <source>
        <dbReference type="ARBA" id="ARBA00023157"/>
    </source>
</evidence>
<feature type="domain" description="Ig-like" evidence="20">
    <location>
        <begin position="5037"/>
        <end position="5129"/>
    </location>
</feature>
<feature type="domain" description="Ig-like" evidence="20">
    <location>
        <begin position="3613"/>
        <end position="3705"/>
    </location>
</feature>
<dbReference type="FunFam" id="2.60.40.10:FF:000425">
    <property type="entry name" value="Myosin light chain kinase"/>
    <property type="match status" value="1"/>
</dbReference>
<feature type="compositionally biased region" description="Basic and acidic residues" evidence="18">
    <location>
        <begin position="3391"/>
        <end position="3404"/>
    </location>
</feature>
<feature type="compositionally biased region" description="Basic and acidic residues" evidence="18">
    <location>
        <begin position="1072"/>
        <end position="1082"/>
    </location>
</feature>
<evidence type="ECO:0000256" key="4">
    <source>
        <dbReference type="ARBA" id="ARBA00022433"/>
    </source>
</evidence>
<feature type="region of interest" description="Disordered" evidence="18">
    <location>
        <begin position="2100"/>
        <end position="2137"/>
    </location>
</feature>
<dbReference type="FunFam" id="2.60.40.10:FF:000032">
    <property type="entry name" value="palladin isoform X1"/>
    <property type="match status" value="1"/>
</dbReference>
<dbReference type="InterPro" id="IPR000719">
    <property type="entry name" value="Prot_kinase_dom"/>
</dbReference>
<comment type="similarity">
    <text evidence="3">Belongs to the protein kinase superfamily. CAMK Ser/Thr protein kinase family.</text>
</comment>
<dbReference type="FunFam" id="2.60.40.10:FF:000557">
    <property type="entry name" value="Myosin binding protein Ha"/>
    <property type="match status" value="1"/>
</dbReference>
<dbReference type="PROSITE" id="PS50853">
    <property type="entry name" value="FN3"/>
    <property type="match status" value="2"/>
</dbReference>
<feature type="domain" description="Ig-like" evidence="20">
    <location>
        <begin position="44"/>
        <end position="134"/>
    </location>
</feature>
<feature type="domain" description="Ig-like" evidence="20">
    <location>
        <begin position="454"/>
        <end position="530"/>
    </location>
</feature>
<dbReference type="SMART" id="SM00220">
    <property type="entry name" value="S_TKc"/>
    <property type="match status" value="1"/>
</dbReference>
<keyword evidence="5" id="KW-1003">Cell membrane</keyword>
<feature type="domain" description="Ig-like" evidence="20">
    <location>
        <begin position="3511"/>
        <end position="3601"/>
    </location>
</feature>
<dbReference type="Pfam" id="PF07679">
    <property type="entry name" value="I-set"/>
    <property type="match status" value="20"/>
</dbReference>
<dbReference type="PROSITE" id="PS00108">
    <property type="entry name" value="PROTEIN_KINASE_ST"/>
    <property type="match status" value="1"/>
</dbReference>
<keyword evidence="7" id="KW-0732">Signal</keyword>
<dbReference type="FunFam" id="1.10.510.10:FF:000571">
    <property type="entry name" value="Maternal embryonic leucine zipper kinase"/>
    <property type="match status" value="1"/>
</dbReference>
<dbReference type="InterPro" id="IPR036179">
    <property type="entry name" value="Ig-like_dom_sf"/>
</dbReference>
<gene>
    <name evidence="22" type="ORF">CLODIP_2_CD15666</name>
</gene>
<dbReference type="GO" id="GO:0030154">
    <property type="term" value="P:cell differentiation"/>
    <property type="evidence" value="ECO:0007669"/>
    <property type="project" value="UniProtKB-ARBA"/>
</dbReference>
<evidence type="ECO:0000256" key="18">
    <source>
        <dbReference type="SAM" id="MobiDB-lite"/>
    </source>
</evidence>
<evidence type="ECO:0000256" key="2">
    <source>
        <dbReference type="ARBA" id="ARBA00004657"/>
    </source>
</evidence>
<dbReference type="InterPro" id="IPR011009">
    <property type="entry name" value="Kinase-like_dom_sf"/>
</dbReference>
<feature type="domain" description="Ig-like" evidence="20">
    <location>
        <begin position="4889"/>
        <end position="4980"/>
    </location>
</feature>
<keyword evidence="12" id="KW-0472">Membrane</keyword>
<feature type="domain" description="Ig-like" evidence="20">
    <location>
        <begin position="4515"/>
        <end position="4598"/>
    </location>
</feature>
<feature type="domain" description="Ig-like" evidence="20">
    <location>
        <begin position="4789"/>
        <end position="4872"/>
    </location>
</feature>
<evidence type="ECO:0000313" key="23">
    <source>
        <dbReference type="Proteomes" id="UP000494165"/>
    </source>
</evidence>
<dbReference type="InterPro" id="IPR013783">
    <property type="entry name" value="Ig-like_fold"/>
</dbReference>
<evidence type="ECO:0000259" key="19">
    <source>
        <dbReference type="PROSITE" id="PS50011"/>
    </source>
</evidence>
<protein>
    <submittedName>
        <fullName evidence="22">Uncharacterized protein</fullName>
    </submittedName>
</protein>
<evidence type="ECO:0000256" key="15">
    <source>
        <dbReference type="ARBA" id="ARBA00023180"/>
    </source>
</evidence>
<feature type="compositionally biased region" description="Basic residues" evidence="18">
    <location>
        <begin position="1053"/>
        <end position="1062"/>
    </location>
</feature>
<dbReference type="GO" id="GO:0060298">
    <property type="term" value="P:positive regulation of sarcomere organization"/>
    <property type="evidence" value="ECO:0007669"/>
    <property type="project" value="UniProtKB-ARBA"/>
</dbReference>
<dbReference type="GO" id="GO:0032982">
    <property type="term" value="C:myosin filament"/>
    <property type="evidence" value="ECO:0007669"/>
    <property type="project" value="UniProtKB-KW"/>
</dbReference>
<dbReference type="FunFam" id="2.60.40.10:FF:000328">
    <property type="entry name" value="CLUMA_CG000981, isoform A"/>
    <property type="match status" value="1"/>
</dbReference>
<keyword evidence="4" id="KW-0787">Thick filament</keyword>
<dbReference type="SMART" id="SM00409">
    <property type="entry name" value="IG"/>
    <property type="match status" value="20"/>
</dbReference>
<dbReference type="PROSITE" id="PS00107">
    <property type="entry name" value="PROTEIN_KINASE_ATP"/>
    <property type="match status" value="1"/>
</dbReference>
<feature type="domain" description="Ig-like" evidence="20">
    <location>
        <begin position="3737"/>
        <end position="3827"/>
    </location>
</feature>
<dbReference type="Proteomes" id="UP000494165">
    <property type="component" value="Unassembled WGS sequence"/>
</dbReference>
<dbReference type="PANTHER" id="PTHR47633:SF7">
    <property type="entry name" value="TITIN HOMOLOG"/>
    <property type="match status" value="1"/>
</dbReference>
<evidence type="ECO:0000256" key="11">
    <source>
        <dbReference type="ARBA" id="ARBA00022889"/>
    </source>
</evidence>
<dbReference type="FunFam" id="2.60.40.10:FF:001452">
    <property type="entry name" value="Uncharacterized protein, isoform F"/>
    <property type="match status" value="1"/>
</dbReference>
<reference evidence="22 23" key="1">
    <citation type="submission" date="2020-04" db="EMBL/GenBank/DDBJ databases">
        <authorList>
            <person name="Alioto T."/>
            <person name="Alioto T."/>
            <person name="Gomez Garrido J."/>
        </authorList>
    </citation>
    <scope>NUCLEOTIDE SEQUENCE [LARGE SCALE GENOMIC DNA]</scope>
</reference>
<evidence type="ECO:0000259" key="20">
    <source>
        <dbReference type="PROSITE" id="PS50835"/>
    </source>
</evidence>
<feature type="domain" description="Ig-like" evidence="20">
    <location>
        <begin position="4187"/>
        <end position="4269"/>
    </location>
</feature>
<dbReference type="GO" id="GO:0030016">
    <property type="term" value="C:myofibril"/>
    <property type="evidence" value="ECO:0007669"/>
    <property type="project" value="UniProtKB-SubCell"/>
</dbReference>
<feature type="region of interest" description="Disordered" evidence="18">
    <location>
        <begin position="4615"/>
        <end position="4671"/>
    </location>
</feature>
<dbReference type="InterPro" id="IPR008271">
    <property type="entry name" value="Ser/Thr_kinase_AS"/>
</dbReference>
<feature type="domain" description="Ig-like" evidence="20">
    <location>
        <begin position="4398"/>
        <end position="4491"/>
    </location>
</feature>
<feature type="region of interest" description="Disordered" evidence="18">
    <location>
        <begin position="892"/>
        <end position="916"/>
    </location>
</feature>
<keyword evidence="11" id="KW-0130">Cell adhesion</keyword>
<dbReference type="InterPro" id="IPR013106">
    <property type="entry name" value="Ig_V-set"/>
</dbReference>
<feature type="domain" description="Fibronectin type-III" evidence="21">
    <location>
        <begin position="5135"/>
        <end position="5228"/>
    </location>
</feature>
<dbReference type="GO" id="GO:0004672">
    <property type="term" value="F:protein kinase activity"/>
    <property type="evidence" value="ECO:0007669"/>
    <property type="project" value="InterPro"/>
</dbReference>
<feature type="region of interest" description="Disordered" evidence="18">
    <location>
        <begin position="5022"/>
        <end position="5045"/>
    </location>
</feature>
<dbReference type="PROSITE" id="PS50011">
    <property type="entry name" value="PROTEIN_KINASE_DOM"/>
    <property type="match status" value="1"/>
</dbReference>
<keyword evidence="10 17" id="KW-0067">ATP-binding</keyword>
<organism evidence="22 23">
    <name type="scientific">Cloeon dipterum</name>
    <dbReference type="NCBI Taxonomy" id="197152"/>
    <lineage>
        <taxon>Eukaryota</taxon>
        <taxon>Metazoa</taxon>
        <taxon>Ecdysozoa</taxon>
        <taxon>Arthropoda</taxon>
        <taxon>Hexapoda</taxon>
        <taxon>Insecta</taxon>
        <taxon>Pterygota</taxon>
        <taxon>Palaeoptera</taxon>
        <taxon>Ephemeroptera</taxon>
        <taxon>Pisciforma</taxon>
        <taxon>Baetidae</taxon>
        <taxon>Cloeon</taxon>
    </lineage>
</organism>
<dbReference type="Pfam" id="PF00041">
    <property type="entry name" value="fn3"/>
    <property type="match status" value="2"/>
</dbReference>
<feature type="binding site" evidence="17">
    <location>
        <position position="5296"/>
    </location>
    <ligand>
        <name>ATP</name>
        <dbReference type="ChEBI" id="CHEBI:30616"/>
    </ligand>
</feature>
<feature type="domain" description="Ig-like" evidence="20">
    <location>
        <begin position="3836"/>
        <end position="3908"/>
    </location>
</feature>
<dbReference type="Pfam" id="PF00069">
    <property type="entry name" value="Pkinase"/>
    <property type="match status" value="1"/>
</dbReference>
<evidence type="ECO:0000256" key="17">
    <source>
        <dbReference type="PROSITE-ProRule" id="PRU10141"/>
    </source>
</evidence>
<dbReference type="GO" id="GO:0005886">
    <property type="term" value="C:plasma membrane"/>
    <property type="evidence" value="ECO:0007669"/>
    <property type="project" value="UniProtKB-SubCell"/>
</dbReference>
<dbReference type="GO" id="GO:0045989">
    <property type="term" value="P:positive regulation of striated muscle contraction"/>
    <property type="evidence" value="ECO:0007669"/>
    <property type="project" value="UniProtKB-ARBA"/>
</dbReference>
<feature type="domain" description="Ig-like" evidence="20">
    <location>
        <begin position="4679"/>
        <end position="4767"/>
    </location>
</feature>
<evidence type="ECO:0000256" key="14">
    <source>
        <dbReference type="ARBA" id="ARBA00023179"/>
    </source>
</evidence>
<feature type="domain" description="Protein kinase" evidence="19">
    <location>
        <begin position="5267"/>
        <end position="5457"/>
    </location>
</feature>